<evidence type="ECO:0000313" key="4">
    <source>
        <dbReference type="Proteomes" id="UP001497623"/>
    </source>
</evidence>
<dbReference type="InterPro" id="IPR001478">
    <property type="entry name" value="PDZ"/>
</dbReference>
<comment type="caution">
    <text evidence="3">The sequence shown here is derived from an EMBL/GenBank/DDBJ whole genome shotgun (WGS) entry which is preliminary data.</text>
</comment>
<evidence type="ECO:0000313" key="3">
    <source>
        <dbReference type="EMBL" id="CAL4083578.1"/>
    </source>
</evidence>
<dbReference type="Gene3D" id="2.30.42.10">
    <property type="match status" value="4"/>
</dbReference>
<evidence type="ECO:0000256" key="1">
    <source>
        <dbReference type="SAM" id="MobiDB-lite"/>
    </source>
</evidence>
<dbReference type="AlphaFoldDB" id="A0AAV2QJV8"/>
<feature type="domain" description="PDZ" evidence="2">
    <location>
        <begin position="164"/>
        <end position="246"/>
    </location>
</feature>
<feature type="domain" description="PDZ" evidence="2">
    <location>
        <begin position="533"/>
        <end position="615"/>
    </location>
</feature>
<evidence type="ECO:0000259" key="2">
    <source>
        <dbReference type="PROSITE" id="PS50106"/>
    </source>
</evidence>
<feature type="non-terminal residue" evidence="3">
    <location>
        <position position="623"/>
    </location>
</feature>
<dbReference type="PANTHER" id="PTHR19964">
    <property type="entry name" value="MULTIPLE PDZ DOMAIN PROTEIN"/>
    <property type="match status" value="1"/>
</dbReference>
<dbReference type="InterPro" id="IPR036034">
    <property type="entry name" value="PDZ_sf"/>
</dbReference>
<organism evidence="3 4">
    <name type="scientific">Meganyctiphanes norvegica</name>
    <name type="common">Northern krill</name>
    <name type="synonym">Thysanopoda norvegica</name>
    <dbReference type="NCBI Taxonomy" id="48144"/>
    <lineage>
        <taxon>Eukaryota</taxon>
        <taxon>Metazoa</taxon>
        <taxon>Ecdysozoa</taxon>
        <taxon>Arthropoda</taxon>
        <taxon>Crustacea</taxon>
        <taxon>Multicrustacea</taxon>
        <taxon>Malacostraca</taxon>
        <taxon>Eumalacostraca</taxon>
        <taxon>Eucarida</taxon>
        <taxon>Euphausiacea</taxon>
        <taxon>Euphausiidae</taxon>
        <taxon>Meganyctiphanes</taxon>
    </lineage>
</organism>
<dbReference type="PROSITE" id="PS50106">
    <property type="entry name" value="PDZ"/>
    <property type="match status" value="4"/>
</dbReference>
<dbReference type="InterPro" id="IPR051342">
    <property type="entry name" value="PDZ_scaffold"/>
</dbReference>
<feature type="domain" description="PDZ" evidence="2">
    <location>
        <begin position="48"/>
        <end position="140"/>
    </location>
</feature>
<dbReference type="Proteomes" id="UP001497623">
    <property type="component" value="Unassembled WGS sequence"/>
</dbReference>
<gene>
    <name evidence="3" type="ORF">MNOR_LOCUS12184</name>
</gene>
<protein>
    <recommendedName>
        <fullName evidence="2">PDZ domain-containing protein</fullName>
    </recommendedName>
</protein>
<dbReference type="PANTHER" id="PTHR19964:SF84">
    <property type="entry name" value="LIGAND OF NUMB PROTEIN X 2-LIKE ISOFORM X1"/>
    <property type="match status" value="1"/>
</dbReference>
<feature type="domain" description="PDZ" evidence="2">
    <location>
        <begin position="417"/>
        <end position="491"/>
    </location>
</feature>
<feature type="compositionally biased region" description="Low complexity" evidence="1">
    <location>
        <begin position="280"/>
        <end position="299"/>
    </location>
</feature>
<dbReference type="SMART" id="SM00228">
    <property type="entry name" value="PDZ"/>
    <property type="match status" value="4"/>
</dbReference>
<proteinExistence type="predicted"/>
<dbReference type="Pfam" id="PF00595">
    <property type="entry name" value="PDZ"/>
    <property type="match status" value="4"/>
</dbReference>
<accession>A0AAV2QJV8</accession>
<reference evidence="3 4" key="1">
    <citation type="submission" date="2024-05" db="EMBL/GenBank/DDBJ databases">
        <authorList>
            <person name="Wallberg A."/>
        </authorList>
    </citation>
    <scope>NUCLEOTIDE SEQUENCE [LARGE SCALE GENOMIC DNA]</scope>
</reference>
<feature type="compositionally biased region" description="Polar residues" evidence="1">
    <location>
        <begin position="264"/>
        <end position="274"/>
    </location>
</feature>
<name>A0AAV2QJV8_MEGNR</name>
<feature type="compositionally biased region" description="Polar residues" evidence="1">
    <location>
        <begin position="368"/>
        <end position="377"/>
    </location>
</feature>
<dbReference type="SUPFAM" id="SSF50156">
    <property type="entry name" value="PDZ domain-like"/>
    <property type="match status" value="4"/>
</dbReference>
<feature type="region of interest" description="Disordered" evidence="1">
    <location>
        <begin position="264"/>
        <end position="385"/>
    </location>
</feature>
<feature type="compositionally biased region" description="Polar residues" evidence="1">
    <location>
        <begin position="316"/>
        <end position="327"/>
    </location>
</feature>
<keyword evidence="4" id="KW-1185">Reference proteome</keyword>
<dbReference type="EMBL" id="CAXKWB010006606">
    <property type="protein sequence ID" value="CAL4083578.1"/>
    <property type="molecule type" value="Genomic_DNA"/>
</dbReference>
<sequence>MVGVYEVGRWGWTGRPQHTNEKDNKRLSIHVISDGITRLPILEGEISHIEIPRFSSTPQNSTGNSPLGVTIVGGSDTPLRCVVVQEVFPDGLVAQDGRLQPGDQIIEVDGVDMTSATHQCVCKALRQSNAVLRLGVYRERIEAYRASSPQTNVNTTNVQGEMISITLSKDCSRHLGLKLGGRRTEPGIFVMDILDGSVAAQDRRLLQHDRILAINGQDVRYARIDHASKLIHQSQHHVSLIVSRSQGVIPFVLHDNNQRLTEETQLTNSSVLNHQRSESFDSLSDHSMVSSMMSSPGASRVPSIGDRTSLSRENDSTGTSSPSYCTSDTDDLDHPSQPHQSQQLHQDTNGSINSQHHHQPTRLPFNPGNVSSTSTPPLDNMALPQSPLQQDCEDLAEVVQGLKRIMHQENKALDQKTVTVKKTKKESLGMRIGGGVNSNEGDTPIYVANINPHGPVGKIKIVKKGDVVLAVNNQSLLGLTHGQAVALLKSTVELGAVTLTLITGPESSNGKSNFIPSWLYWQKLPRSLHISKSVILHRTHGASLGFSIVGGSDPERGPEPIHVLFVVQSSPAAMDGKLRCGDRLLSVDGQSLELVRHSSAVNLLKQAGQRVHLEVVSWLGTEL</sequence>
<feature type="compositionally biased region" description="Low complexity" evidence="1">
    <location>
        <begin position="335"/>
        <end position="347"/>
    </location>
</feature>